<comment type="caution">
    <text evidence="1">The sequence shown here is derived from an EMBL/GenBank/DDBJ whole genome shotgun (WGS) entry which is preliminary data.</text>
</comment>
<proteinExistence type="predicted"/>
<organism evidence="1 2">
    <name type="scientific">Kipferlia bialata</name>
    <dbReference type="NCBI Taxonomy" id="797122"/>
    <lineage>
        <taxon>Eukaryota</taxon>
        <taxon>Metamonada</taxon>
        <taxon>Carpediemonas-like organisms</taxon>
        <taxon>Kipferlia</taxon>
    </lineage>
</organism>
<protein>
    <submittedName>
        <fullName evidence="1">Uncharacterized protein</fullName>
    </submittedName>
</protein>
<accession>A0A9K3GIX4</accession>
<dbReference type="Proteomes" id="UP000265618">
    <property type="component" value="Unassembled WGS sequence"/>
</dbReference>
<dbReference type="AlphaFoldDB" id="A0A9K3GIX4"/>
<evidence type="ECO:0000313" key="1">
    <source>
        <dbReference type="EMBL" id="GIQ83876.1"/>
    </source>
</evidence>
<dbReference type="EMBL" id="BDIP01001215">
    <property type="protein sequence ID" value="GIQ83876.1"/>
    <property type="molecule type" value="Genomic_DNA"/>
</dbReference>
<evidence type="ECO:0000313" key="2">
    <source>
        <dbReference type="Proteomes" id="UP000265618"/>
    </source>
</evidence>
<keyword evidence="2" id="KW-1185">Reference proteome</keyword>
<name>A0A9K3GIX4_9EUKA</name>
<gene>
    <name evidence="1" type="ORF">KIPB_005272</name>
</gene>
<sequence length="338" mass="38617">MEGEGYPSRYGSCTREVFVESSTPHSLYQSYRGHLTRLYQSTADAEYSYDEPYATRVPSKLLVRGGACVVGLGGGSVMYIQRRHCRVVDVVGIASLNTLYDVANEDLGTRIPHPLSLVEIPGVYNPITMRGAEDVDPAPRRVVCTHTHAAALLGNCVYYICRVDIGWCRYNQWLNPNYDVHGMRVFECPLDTMEWREIGVRSREKGEWFPEGYTENVCVVGDTIVCEMQKGSKQSLWAFDPQHSDGSDIHIRDPLTQREEIWAEIDRRLTCLYVTFELGTEREDWHPSYHNNDWKPILAAHSRESLYCIIAEGSRECVDRGYVIRLTERALEEVYGFP</sequence>
<reference evidence="1 2" key="1">
    <citation type="journal article" date="2018" name="PLoS ONE">
        <title>The draft genome of Kipferlia bialata reveals reductive genome evolution in fornicate parasites.</title>
        <authorList>
            <person name="Tanifuji G."/>
            <person name="Takabayashi S."/>
            <person name="Kume K."/>
            <person name="Takagi M."/>
            <person name="Nakayama T."/>
            <person name="Kamikawa R."/>
            <person name="Inagaki Y."/>
            <person name="Hashimoto T."/>
        </authorList>
    </citation>
    <scope>NUCLEOTIDE SEQUENCE [LARGE SCALE GENOMIC DNA]</scope>
    <source>
        <strain evidence="1">NY0173</strain>
    </source>
</reference>